<dbReference type="EMBL" id="LMWP01000048">
    <property type="protein sequence ID" value="KUN17629.1"/>
    <property type="molecule type" value="Genomic_DNA"/>
</dbReference>
<comment type="caution">
    <text evidence="1">The sequence shown here is derived from an EMBL/GenBank/DDBJ whole genome shotgun (WGS) entry which is preliminary data.</text>
</comment>
<gene>
    <name evidence="1" type="ORF">AQJ11_37860</name>
</gene>
<evidence type="ECO:0000313" key="2">
    <source>
        <dbReference type="Proteomes" id="UP000053398"/>
    </source>
</evidence>
<evidence type="ECO:0000313" key="1">
    <source>
        <dbReference type="EMBL" id="KUN17629.1"/>
    </source>
</evidence>
<accession>A0A101PTW6</accession>
<organism evidence="1 2">
    <name type="scientific">Streptomyces corchorusii</name>
    <name type="common">Streptomyces chibaensis</name>
    <dbReference type="NCBI Taxonomy" id="1903"/>
    <lineage>
        <taxon>Bacteria</taxon>
        <taxon>Bacillati</taxon>
        <taxon>Actinomycetota</taxon>
        <taxon>Actinomycetes</taxon>
        <taxon>Kitasatosporales</taxon>
        <taxon>Streptomycetaceae</taxon>
        <taxon>Streptomyces</taxon>
    </lineage>
</organism>
<proteinExistence type="predicted"/>
<protein>
    <submittedName>
        <fullName evidence="1">Uncharacterized protein</fullName>
    </submittedName>
</protein>
<name>A0A101PTW6_STRCK</name>
<keyword evidence="2" id="KW-1185">Reference proteome</keyword>
<dbReference type="AlphaFoldDB" id="A0A101PTW6"/>
<sequence length="211" mass="23728">MAAILPELDSEYADAALLDEAASELLVRDPGMSLAELAEVIRSEYAWALDIDMDAPNARYYTWYKSRDAEEPRRGPAGDVEGGRNWALDLPTDVQTVLAAMTDHPGDRTVAELLAERPDLRWMVEHIQGLRGTYYHSPHMNMLAPDFRAVHIIRFMNAAFHGLGRTVDSLDRNVLGLLFQGAPTRQDLAEGRALDWIYPQRPQQPSGQEDR</sequence>
<reference evidence="1 2" key="1">
    <citation type="submission" date="2015-10" db="EMBL/GenBank/DDBJ databases">
        <title>Draft genome sequence of Streptomyces corchorusii DSM 40340, type strain for the species Streptomyces corchorusii.</title>
        <authorList>
            <person name="Ruckert C."/>
            <person name="Winkler A."/>
            <person name="Kalinowski J."/>
            <person name="Kampfer P."/>
            <person name="Glaeser S."/>
        </authorList>
    </citation>
    <scope>NUCLEOTIDE SEQUENCE [LARGE SCALE GENOMIC DNA]</scope>
    <source>
        <strain evidence="1 2">DSM 40340</strain>
    </source>
</reference>
<dbReference type="Proteomes" id="UP000053398">
    <property type="component" value="Unassembled WGS sequence"/>
</dbReference>
<dbReference type="RefSeq" id="WP_059266330.1">
    <property type="nucleotide sequence ID" value="NZ_KQ948370.1"/>
</dbReference>